<name>A0A1M6GTY8_9PROT</name>
<reference evidence="2 3" key="1">
    <citation type="submission" date="2016-11" db="EMBL/GenBank/DDBJ databases">
        <authorList>
            <person name="Jaros S."/>
            <person name="Januszkiewicz K."/>
            <person name="Wedrychowicz H."/>
        </authorList>
    </citation>
    <scope>NUCLEOTIDE SEQUENCE [LARGE SCALE GENOMIC DNA]</scope>
    <source>
        <strain evidence="2 3">DSM 14916</strain>
    </source>
</reference>
<gene>
    <name evidence="2" type="ORF">SAMN02745194_01803</name>
</gene>
<dbReference type="Gene3D" id="3.40.50.2020">
    <property type="match status" value="1"/>
</dbReference>
<dbReference type="SUPFAM" id="SSF53271">
    <property type="entry name" value="PRTase-like"/>
    <property type="match status" value="1"/>
</dbReference>
<evidence type="ECO:0000313" key="3">
    <source>
        <dbReference type="Proteomes" id="UP000184387"/>
    </source>
</evidence>
<dbReference type="STRING" id="198092.SAMN02745194_01803"/>
<feature type="domain" description="Phosphoribosyltransferase" evidence="1">
    <location>
        <begin position="10"/>
        <end position="168"/>
    </location>
</feature>
<sequence length="232" mass="24835">MRFHDRADAGRQLARRLSHLHDEHPVVLALPRGGVPVAAEIATALGAPLDLLLVRKIGSPGQPELAAGAVVGGPQPEILRNEEIIRQLRIPDDHIEQEAARQLAEIERRRMVYGRGRPPVPIRGRTVILVDDGIATGATMRAALRALAAGGEARRVVLAIPVAPPELAGPLGTLCDEAVFLHTPADFMAVGRFYEDFRQTEDSEVIALLDGAALRGHGSGDRPANRPHPSGP</sequence>
<evidence type="ECO:0000259" key="1">
    <source>
        <dbReference type="Pfam" id="PF00156"/>
    </source>
</evidence>
<accession>A0A1M6GTY8</accession>
<dbReference type="EMBL" id="FQZF01000009">
    <property type="protein sequence ID" value="SHJ13405.1"/>
    <property type="molecule type" value="Genomic_DNA"/>
</dbReference>
<dbReference type="Gene3D" id="3.30.1310.20">
    <property type="entry name" value="PRTase-like"/>
    <property type="match status" value="1"/>
</dbReference>
<evidence type="ECO:0000313" key="2">
    <source>
        <dbReference type="EMBL" id="SHJ13405.1"/>
    </source>
</evidence>
<dbReference type="Proteomes" id="UP000184387">
    <property type="component" value="Unassembled WGS sequence"/>
</dbReference>
<dbReference type="InterPro" id="IPR000836">
    <property type="entry name" value="PRTase_dom"/>
</dbReference>
<keyword evidence="2" id="KW-0808">Transferase</keyword>
<protein>
    <submittedName>
        <fullName evidence="2">Putative phosphoribosyl transferase</fullName>
    </submittedName>
</protein>
<dbReference type="InterPro" id="IPR029057">
    <property type="entry name" value="PRTase-like"/>
</dbReference>
<dbReference type="OrthoDB" id="9810066at2"/>
<dbReference type="AlphaFoldDB" id="A0A1M6GTY8"/>
<dbReference type="CDD" id="cd06223">
    <property type="entry name" value="PRTases_typeI"/>
    <property type="match status" value="1"/>
</dbReference>
<organism evidence="2 3">
    <name type="scientific">Muricoccus roseus</name>
    <dbReference type="NCBI Taxonomy" id="198092"/>
    <lineage>
        <taxon>Bacteria</taxon>
        <taxon>Pseudomonadati</taxon>
        <taxon>Pseudomonadota</taxon>
        <taxon>Alphaproteobacteria</taxon>
        <taxon>Acetobacterales</taxon>
        <taxon>Roseomonadaceae</taxon>
        <taxon>Muricoccus</taxon>
    </lineage>
</organism>
<keyword evidence="3" id="KW-1185">Reference proteome</keyword>
<dbReference type="RefSeq" id="WP_073133807.1">
    <property type="nucleotide sequence ID" value="NZ_FQZF01000009.1"/>
</dbReference>
<proteinExistence type="predicted"/>
<dbReference type="Pfam" id="PF00156">
    <property type="entry name" value="Pribosyltran"/>
    <property type="match status" value="1"/>
</dbReference>
<dbReference type="GO" id="GO:0016740">
    <property type="term" value="F:transferase activity"/>
    <property type="evidence" value="ECO:0007669"/>
    <property type="project" value="UniProtKB-KW"/>
</dbReference>